<sequence>MSLAEEDQQLIDEEEQLYYETIESLAEQLPDVRSKKIFSNLAAR</sequence>
<evidence type="ECO:0000313" key="1">
    <source>
        <dbReference type="EMBL" id="SVD14617.1"/>
    </source>
</evidence>
<protein>
    <submittedName>
        <fullName evidence="1">Uncharacterized protein</fullName>
    </submittedName>
</protein>
<gene>
    <name evidence="1" type="ORF">METZ01_LOCUS367471</name>
</gene>
<accession>A0A382SZE5</accession>
<dbReference type="EMBL" id="UINC01132353">
    <property type="protein sequence ID" value="SVD14617.1"/>
    <property type="molecule type" value="Genomic_DNA"/>
</dbReference>
<feature type="non-terminal residue" evidence="1">
    <location>
        <position position="44"/>
    </location>
</feature>
<name>A0A382SZE5_9ZZZZ</name>
<organism evidence="1">
    <name type="scientific">marine metagenome</name>
    <dbReference type="NCBI Taxonomy" id="408172"/>
    <lineage>
        <taxon>unclassified sequences</taxon>
        <taxon>metagenomes</taxon>
        <taxon>ecological metagenomes</taxon>
    </lineage>
</organism>
<dbReference type="AlphaFoldDB" id="A0A382SZE5"/>
<reference evidence="1" key="1">
    <citation type="submission" date="2018-05" db="EMBL/GenBank/DDBJ databases">
        <authorList>
            <person name="Lanie J.A."/>
            <person name="Ng W.-L."/>
            <person name="Kazmierczak K.M."/>
            <person name="Andrzejewski T.M."/>
            <person name="Davidsen T.M."/>
            <person name="Wayne K.J."/>
            <person name="Tettelin H."/>
            <person name="Glass J.I."/>
            <person name="Rusch D."/>
            <person name="Podicherti R."/>
            <person name="Tsui H.-C.T."/>
            <person name="Winkler M.E."/>
        </authorList>
    </citation>
    <scope>NUCLEOTIDE SEQUENCE</scope>
</reference>
<proteinExistence type="predicted"/>